<dbReference type="InterPro" id="IPR050738">
    <property type="entry name" value="Sulfatase"/>
</dbReference>
<feature type="domain" description="Xylanolytic transcriptional activator regulatory" evidence="8">
    <location>
        <begin position="771"/>
        <end position="952"/>
    </location>
</feature>
<dbReference type="AlphaFoldDB" id="A0A438N652"/>
<evidence type="ECO:0000256" key="1">
    <source>
        <dbReference type="ARBA" id="ARBA00008779"/>
    </source>
</evidence>
<keyword evidence="3" id="KW-0378">Hydrolase</keyword>
<evidence type="ECO:0000313" key="10">
    <source>
        <dbReference type="Proteomes" id="UP000288859"/>
    </source>
</evidence>
<proteinExistence type="inferred from homology"/>
<dbReference type="Proteomes" id="UP000288859">
    <property type="component" value="Unassembled WGS sequence"/>
</dbReference>
<evidence type="ECO:0000313" key="9">
    <source>
        <dbReference type="EMBL" id="RVX71021.1"/>
    </source>
</evidence>
<dbReference type="GO" id="GO:0004065">
    <property type="term" value="F:arylsulfatase activity"/>
    <property type="evidence" value="ECO:0007669"/>
    <property type="project" value="TreeGrafter"/>
</dbReference>
<dbReference type="InterPro" id="IPR017850">
    <property type="entry name" value="Alkaline_phosphatase_core_sf"/>
</dbReference>
<dbReference type="PANTHER" id="PTHR42693:SF33">
    <property type="entry name" value="ARYLSULFATASE"/>
    <property type="match status" value="1"/>
</dbReference>
<evidence type="ECO:0000256" key="3">
    <source>
        <dbReference type="ARBA" id="ARBA00022801"/>
    </source>
</evidence>
<dbReference type="Pfam" id="PF04082">
    <property type="entry name" value="Fungal_trans"/>
    <property type="match status" value="1"/>
</dbReference>
<organism evidence="9 10">
    <name type="scientific">Exophiala mesophila</name>
    <name type="common">Black yeast-like fungus</name>
    <dbReference type="NCBI Taxonomy" id="212818"/>
    <lineage>
        <taxon>Eukaryota</taxon>
        <taxon>Fungi</taxon>
        <taxon>Dikarya</taxon>
        <taxon>Ascomycota</taxon>
        <taxon>Pezizomycotina</taxon>
        <taxon>Eurotiomycetes</taxon>
        <taxon>Chaetothyriomycetidae</taxon>
        <taxon>Chaetothyriales</taxon>
        <taxon>Herpotrichiellaceae</taxon>
        <taxon>Exophiala</taxon>
    </lineage>
</organism>
<dbReference type="Gene3D" id="3.40.720.10">
    <property type="entry name" value="Alkaline Phosphatase, subunit A"/>
    <property type="match status" value="1"/>
</dbReference>
<keyword evidence="4" id="KW-0106">Calcium</keyword>
<feature type="region of interest" description="Disordered" evidence="6">
    <location>
        <begin position="693"/>
        <end position="713"/>
    </location>
</feature>
<dbReference type="PROSITE" id="PS00149">
    <property type="entry name" value="SULFATASE_2"/>
    <property type="match status" value="1"/>
</dbReference>
<sequence length="1227" mass="137433">MGSKRPERPNFLVIVADDLGFSDVGAFGGEIKTPNLDSLAADGLRFTDFHTASACSPTRSMLLSGTDHHIAGLGSMAETIREFQKGRPGYEGYLNDRVAALPEILQDAGYFTIMSGKWHLGMTPDRYPSQRGFEKSFALLPGAANHYGWEPQLEPGDNLPGILKSTPVAYVEDNKVIPPFELGQDFYSSDAYTTKLLQFLKERTEQQKNAPFFAYLPYSAPHWPLQAPEKDRLDYRGVYDKGPEVLRQQRLARLKELQLVPESAKAHPVVIPPMDEPSPLAKEWEALTAEERKVSARTMEVYAAMVQNMDTNIGRVLSYLKSTDDFDNTFILFMSDNGAEGLVFEAMPLIMGNIFDHIAQYYDNSIDNIGNGNSYVWYGPRWASAATAPSRLYKAFSSEGGIRAPLIVRYPPLTGSQPKGAIDHSFATVMDIAPTVLELAGTKHPGSTYRSRPVVPIRGRTWVPHLRDPSTIKVIHDDDTVIGWELFDRLALRKGKWKAVQIPPPYGPGHWQLHDLEADPGETEDLGPQYPEKLKELLRHWDEVTVGGEIHNEGQLAFYHDAVVARDLPAVRGDKHRWPYHKDQSEDPTLQERAINARGAKPSVMKKPLAKVVAPARLESRATDAVDQPQTSIEPASLESATGEETMLEMLRRLRQDVDFLSSQHYRATLEQNPSMPAQANTLPASIFIDSPQLELPRNNPDQGQDDSSAQADTFEPSVAWDSPIALANKIGAIRGDITTNSHSRALTTMHSTKTFALTLPSPLQLKRQLDLFLLEFDDYSPYFRRSSLQKRIATALHALSYAEHQTTVHVTLQHCSTFAILCSILAIAEVFSYNSNTMDLNTGQHWYRQGKWLMQEFEDALEDSLDIVVYNMTSAGYLMEAERLRPASLHVVRASHAALCIGLNDKTRWKPQPDEIVSRPCLWWVLYFLEKRIHWKCGVAYLLRPSEINVDVSLVEEGDVEIDRAKLELMESMISYSGLWASIWQDYLAPNAQLVGNWTEIQLTDARIMIAYHQLPPQLKWETSKVEEDLNNGLTEASMRLRLQTYLRQQSLRLIIRQGRIASAKADKERRCSSLIICKDTVAAIESYMKKFVCWRPLGYFLTCCLVECVFHIHSKPSGPSDPTGPSEVQDILRKVRDLLETLSVSVGSSQRALAALRSVLSQSHAPTEVEDDGVVFPHGSPTSGLVGLQDPLDDRMRSFSGEFVDLFNGDAGLAETLHFLGLVPV</sequence>
<dbReference type="InterPro" id="IPR007219">
    <property type="entry name" value="XnlR_reg_dom"/>
</dbReference>
<dbReference type="InterPro" id="IPR000917">
    <property type="entry name" value="Sulfatase_N"/>
</dbReference>
<dbReference type="VEuPathDB" id="FungiDB:PV10_03196"/>
<name>A0A438N652_EXOME</name>
<evidence type="ECO:0000259" key="7">
    <source>
        <dbReference type="Pfam" id="PF00884"/>
    </source>
</evidence>
<dbReference type="CDD" id="cd12148">
    <property type="entry name" value="fungal_TF_MHR"/>
    <property type="match status" value="1"/>
</dbReference>
<evidence type="ECO:0000256" key="6">
    <source>
        <dbReference type="SAM" id="MobiDB-lite"/>
    </source>
</evidence>
<dbReference type="InterPro" id="IPR024607">
    <property type="entry name" value="Sulfatase_CS"/>
</dbReference>
<dbReference type="PANTHER" id="PTHR42693">
    <property type="entry name" value="ARYLSULFATASE FAMILY MEMBER"/>
    <property type="match status" value="1"/>
</dbReference>
<comment type="caution">
    <text evidence="9">The sequence shown here is derived from an EMBL/GenBank/DDBJ whole genome shotgun (WGS) entry which is preliminary data.</text>
</comment>
<dbReference type="SUPFAM" id="SSF53649">
    <property type="entry name" value="Alkaline phosphatase-like"/>
    <property type="match status" value="1"/>
</dbReference>
<evidence type="ECO:0000256" key="4">
    <source>
        <dbReference type="ARBA" id="ARBA00022837"/>
    </source>
</evidence>
<reference evidence="9 10" key="1">
    <citation type="submission" date="2017-03" db="EMBL/GenBank/DDBJ databases">
        <title>Genomes of endolithic fungi from Antarctica.</title>
        <authorList>
            <person name="Coleine C."/>
            <person name="Masonjones S."/>
            <person name="Stajich J.E."/>
        </authorList>
    </citation>
    <scope>NUCLEOTIDE SEQUENCE [LARGE SCALE GENOMIC DNA]</scope>
    <source>
        <strain evidence="9 10">CCFEE 6314</strain>
    </source>
</reference>
<dbReference type="EMBL" id="NAJM01000019">
    <property type="protein sequence ID" value="RVX71021.1"/>
    <property type="molecule type" value="Genomic_DNA"/>
</dbReference>
<protein>
    <submittedName>
        <fullName evidence="9">Uncharacterized protein</fullName>
    </submittedName>
</protein>
<dbReference type="VEuPathDB" id="FungiDB:PV10_07494"/>
<dbReference type="GO" id="GO:0006351">
    <property type="term" value="P:DNA-templated transcription"/>
    <property type="evidence" value="ECO:0007669"/>
    <property type="project" value="InterPro"/>
</dbReference>
<dbReference type="Gene3D" id="3.30.1120.10">
    <property type="match status" value="1"/>
</dbReference>
<dbReference type="GO" id="GO:0008270">
    <property type="term" value="F:zinc ion binding"/>
    <property type="evidence" value="ECO:0007669"/>
    <property type="project" value="InterPro"/>
</dbReference>
<evidence type="ECO:0000259" key="8">
    <source>
        <dbReference type="Pfam" id="PF04082"/>
    </source>
</evidence>
<keyword evidence="5" id="KW-0539">Nucleus</keyword>
<feature type="domain" description="Sulfatase N-terminal" evidence="7">
    <location>
        <begin position="9"/>
        <end position="441"/>
    </location>
</feature>
<keyword evidence="2" id="KW-0479">Metal-binding</keyword>
<evidence type="ECO:0000256" key="2">
    <source>
        <dbReference type="ARBA" id="ARBA00022723"/>
    </source>
</evidence>
<feature type="compositionally biased region" description="Low complexity" evidence="6">
    <location>
        <begin position="702"/>
        <end position="713"/>
    </location>
</feature>
<dbReference type="CDD" id="cd16025">
    <property type="entry name" value="PAS_like"/>
    <property type="match status" value="1"/>
</dbReference>
<evidence type="ECO:0000256" key="5">
    <source>
        <dbReference type="ARBA" id="ARBA00023242"/>
    </source>
</evidence>
<gene>
    <name evidence="9" type="ORF">B0A52_03386</name>
</gene>
<comment type="similarity">
    <text evidence="1">Belongs to the sulfatase family.</text>
</comment>
<accession>A0A438N652</accession>
<dbReference type="Pfam" id="PF00884">
    <property type="entry name" value="Sulfatase"/>
    <property type="match status" value="1"/>
</dbReference>
<dbReference type="OrthoDB" id="103349at2759"/>
<dbReference type="GO" id="GO:0003677">
    <property type="term" value="F:DNA binding"/>
    <property type="evidence" value="ECO:0007669"/>
    <property type="project" value="InterPro"/>
</dbReference>